<feature type="region of interest" description="Disordered" evidence="1">
    <location>
        <begin position="597"/>
        <end position="631"/>
    </location>
</feature>
<sequence length="631" mass="68009">MDNRFSDAAHSPEPAAQATADGFLTYASFSADGARGPKAGWRVGQQVGVSEELAAELIEKTPIHLATEASVPRYVGDEERKNLIRRAVWATVPKSGTPYVFMHSTPAGTDASGRPSNVFSTMYVFAESNRMSAYPVEFLGSPSVLVPFNAEVNNLKVAGPGIEVNADLTPRHAFESLMSNTRRGFNAIRDTVLTVLDLLAAGTRVVIADDPKNAPHWLVLVTMATDSLTARGITFSTYERGAALAKDGGPVHDVSVVPASDHAQLADAHLGGAVVLDVTQAMTRGRWRGEPTRYSDSDGAEVEVSALAELYAFVVSSPAAADRLLQEPVVGGARAEKLAVLALEDSDAAFESVSGPLEETLRNSSLEGDLAQKINALKPGLSESQGRHVKKREEQPERHSYDAWTPAAAPAHPPQPGENPFAASAPGDGQTPAETPPTEDAPETPAGLLPAVARPVSEKELSDAQYLLETAKWDFARRKRMPWYAMTERLLIAAPEDSPIGRAQTHLFAAAVVDVINSPRLPGDEVAVLPFWRLFLPESTAMLQTVLQLAVEHIGQISAVKNQPKDGFRDKALRLSEQYRNPHPDFARVLRKLAADIAPGSSGRSGQQGGHRQQTPPHNPYQYPPHRPPRR</sequence>
<dbReference type="OrthoDB" id="3250392at2"/>
<dbReference type="Proteomes" id="UP000015388">
    <property type="component" value="Chromosome"/>
</dbReference>
<dbReference type="KEGG" id="cmd:B841_02430"/>
<dbReference type="InterPro" id="IPR045401">
    <property type="entry name" value="GAP1-M"/>
</dbReference>
<keyword evidence="5" id="KW-1185">Reference proteome</keyword>
<evidence type="ECO:0000313" key="5">
    <source>
        <dbReference type="Proteomes" id="UP000015388"/>
    </source>
</evidence>
<feature type="domain" description="GTPase-associated protein 1 middle" evidence="3">
    <location>
        <begin position="191"/>
        <end position="279"/>
    </location>
</feature>
<dbReference type="Pfam" id="PF20013">
    <property type="entry name" value="GAP1-N2"/>
    <property type="match status" value="1"/>
</dbReference>
<feature type="region of interest" description="Disordered" evidence="1">
    <location>
        <begin position="377"/>
        <end position="446"/>
    </location>
</feature>
<gene>
    <name evidence="4" type="ORF">B841_02430</name>
</gene>
<reference evidence="4 5" key="1">
    <citation type="submission" date="2012-11" db="EMBL/GenBank/DDBJ databases">
        <title>The complete genome sequence of Corynebacterium maris Coryn-1 (=DSM 45190).</title>
        <authorList>
            <person name="Schaffert L."/>
            <person name="Albersmeier A."/>
            <person name="Kalinowski J."/>
            <person name="Ruckert C."/>
        </authorList>
    </citation>
    <scope>NUCLEOTIDE SEQUENCE [LARGE SCALE GENOMIC DNA]</scope>
    <source>
        <strain evidence="5">Coryn-1</strain>
    </source>
</reference>
<proteinExistence type="predicted"/>
<dbReference type="eggNOG" id="ENOG5031JK4">
    <property type="taxonomic scope" value="Bacteria"/>
</dbReference>
<feature type="compositionally biased region" description="Low complexity" evidence="1">
    <location>
        <begin position="431"/>
        <end position="446"/>
    </location>
</feature>
<feature type="compositionally biased region" description="Basic and acidic residues" evidence="1">
    <location>
        <begin position="391"/>
        <end position="401"/>
    </location>
</feature>
<feature type="compositionally biased region" description="Low complexity" evidence="1">
    <location>
        <begin position="600"/>
        <end position="616"/>
    </location>
</feature>
<dbReference type="PATRIC" id="fig|1224163.3.peg.490"/>
<dbReference type="Pfam" id="PF20014">
    <property type="entry name" value="GAP1-M"/>
    <property type="match status" value="1"/>
</dbReference>
<dbReference type="AlphaFoldDB" id="S5SS79"/>
<evidence type="ECO:0000313" key="4">
    <source>
        <dbReference type="EMBL" id="AGS33969.1"/>
    </source>
</evidence>
<dbReference type="RefSeq" id="WP_020933904.1">
    <property type="nucleotide sequence ID" value="NC_021915.1"/>
</dbReference>
<accession>S5SS79</accession>
<organism evidence="4 5">
    <name type="scientific">Corynebacterium maris DSM 45190</name>
    <dbReference type="NCBI Taxonomy" id="1224163"/>
    <lineage>
        <taxon>Bacteria</taxon>
        <taxon>Bacillati</taxon>
        <taxon>Actinomycetota</taxon>
        <taxon>Actinomycetes</taxon>
        <taxon>Mycobacteriales</taxon>
        <taxon>Corynebacteriaceae</taxon>
        <taxon>Corynebacterium</taxon>
    </lineage>
</organism>
<name>S5SS79_9CORY</name>
<feature type="domain" description="GTPase-associated protein 1 N-terminal" evidence="2">
    <location>
        <begin position="24"/>
        <end position="151"/>
    </location>
</feature>
<dbReference type="InterPro" id="IPR045402">
    <property type="entry name" value="GAP1-N2"/>
</dbReference>
<evidence type="ECO:0000259" key="3">
    <source>
        <dbReference type="Pfam" id="PF20014"/>
    </source>
</evidence>
<dbReference type="STRING" id="1224163.B841_02430"/>
<dbReference type="HOGENOM" id="CLU_517521_0_0_11"/>
<protein>
    <submittedName>
        <fullName evidence="4">Uncharacterized protein</fullName>
    </submittedName>
</protein>
<evidence type="ECO:0000256" key="1">
    <source>
        <dbReference type="SAM" id="MobiDB-lite"/>
    </source>
</evidence>
<dbReference type="EMBL" id="CP003924">
    <property type="protein sequence ID" value="AGS33969.1"/>
    <property type="molecule type" value="Genomic_DNA"/>
</dbReference>
<evidence type="ECO:0000259" key="2">
    <source>
        <dbReference type="Pfam" id="PF20013"/>
    </source>
</evidence>
<feature type="compositionally biased region" description="Pro residues" evidence="1">
    <location>
        <begin position="617"/>
        <end position="631"/>
    </location>
</feature>